<evidence type="ECO:0000313" key="3">
    <source>
        <dbReference type="EMBL" id="KAG5651410.1"/>
    </source>
</evidence>
<name>A0A9P7GLC1_9AGAR</name>
<dbReference type="InterPro" id="IPR050425">
    <property type="entry name" value="NAD(P)_dehydrat-like"/>
</dbReference>
<dbReference type="AlphaFoldDB" id="A0A9P7GLC1"/>
<keyword evidence="1" id="KW-0560">Oxidoreductase</keyword>
<dbReference type="InterPro" id="IPR036291">
    <property type="entry name" value="NAD(P)-bd_dom_sf"/>
</dbReference>
<dbReference type="PANTHER" id="PTHR10366">
    <property type="entry name" value="NAD DEPENDENT EPIMERASE/DEHYDRATASE"/>
    <property type="match status" value="1"/>
</dbReference>
<sequence>MDPDLKQSFDGQIISEKDWGNVTESEFLEKAGGNAWMWDYGAAKILSERAAWKFAEAEPALDLAIILPPYIFGPYAPGFPVPAKTTPGSNKYIYSLLEGSIPSLKPSLFCDVRDVTHAHVAVLTIPRSTKNVEDKRFLVSGGVFKWKETVEYLHEKRPELKARLPPVDAAFAPLPGPISIIDATRSKEVLGIRSYRHYWETLESTIDALLEAEKQWI</sequence>
<accession>A0A9P7GLC1</accession>
<gene>
    <name evidence="3" type="ORF">H0H81_008744</name>
</gene>
<dbReference type="EMBL" id="JABCKI010000247">
    <property type="protein sequence ID" value="KAG5651410.1"/>
    <property type="molecule type" value="Genomic_DNA"/>
</dbReference>
<organism evidence="3 4">
    <name type="scientific">Sphagnurus paluster</name>
    <dbReference type="NCBI Taxonomy" id="117069"/>
    <lineage>
        <taxon>Eukaryota</taxon>
        <taxon>Fungi</taxon>
        <taxon>Dikarya</taxon>
        <taxon>Basidiomycota</taxon>
        <taxon>Agaricomycotina</taxon>
        <taxon>Agaricomycetes</taxon>
        <taxon>Agaricomycetidae</taxon>
        <taxon>Agaricales</taxon>
        <taxon>Tricholomatineae</taxon>
        <taxon>Lyophyllaceae</taxon>
        <taxon>Sphagnurus</taxon>
    </lineage>
</organism>
<reference evidence="3" key="2">
    <citation type="submission" date="2021-10" db="EMBL/GenBank/DDBJ databases">
        <title>Phylogenomics reveals ancestral predisposition of the termite-cultivated fungus Termitomyces towards a domesticated lifestyle.</title>
        <authorList>
            <person name="Auxier B."/>
            <person name="Grum-Grzhimaylo A."/>
            <person name="Cardenas M.E."/>
            <person name="Lodge J.D."/>
            <person name="Laessoe T."/>
            <person name="Pedersen O."/>
            <person name="Smith M.E."/>
            <person name="Kuyper T.W."/>
            <person name="Franco-Molano E.A."/>
            <person name="Baroni T.J."/>
            <person name="Aanen D.K."/>
        </authorList>
    </citation>
    <scope>NUCLEOTIDE SEQUENCE</scope>
    <source>
        <strain evidence="3">D49</strain>
    </source>
</reference>
<dbReference type="Proteomes" id="UP000717328">
    <property type="component" value="Unassembled WGS sequence"/>
</dbReference>
<comment type="similarity">
    <text evidence="2">Belongs to the NAD(P)-dependent epimerase/dehydratase family. Dihydroflavonol-4-reductase subfamily.</text>
</comment>
<dbReference type="OrthoDB" id="2735536at2759"/>
<comment type="caution">
    <text evidence="3">The sequence shown here is derived from an EMBL/GenBank/DDBJ whole genome shotgun (WGS) entry which is preliminary data.</text>
</comment>
<evidence type="ECO:0008006" key="5">
    <source>
        <dbReference type="Google" id="ProtNLM"/>
    </source>
</evidence>
<evidence type="ECO:0000313" key="4">
    <source>
        <dbReference type="Proteomes" id="UP000717328"/>
    </source>
</evidence>
<evidence type="ECO:0000256" key="1">
    <source>
        <dbReference type="ARBA" id="ARBA00023002"/>
    </source>
</evidence>
<dbReference type="SUPFAM" id="SSF51735">
    <property type="entry name" value="NAD(P)-binding Rossmann-fold domains"/>
    <property type="match status" value="1"/>
</dbReference>
<proteinExistence type="inferred from homology"/>
<dbReference type="PANTHER" id="PTHR10366:SF564">
    <property type="entry name" value="STEROL-4-ALPHA-CARBOXYLATE 3-DEHYDROGENASE, DECARBOXYLATING"/>
    <property type="match status" value="1"/>
</dbReference>
<dbReference type="Gene3D" id="3.40.50.720">
    <property type="entry name" value="NAD(P)-binding Rossmann-like Domain"/>
    <property type="match status" value="1"/>
</dbReference>
<protein>
    <recommendedName>
        <fullName evidence="5">NAD(P)-binding protein</fullName>
    </recommendedName>
</protein>
<evidence type="ECO:0000256" key="2">
    <source>
        <dbReference type="ARBA" id="ARBA00023445"/>
    </source>
</evidence>
<reference evidence="3" key="1">
    <citation type="submission" date="2021-02" db="EMBL/GenBank/DDBJ databases">
        <authorList>
            <person name="Nieuwenhuis M."/>
            <person name="Van De Peppel L.J.J."/>
        </authorList>
    </citation>
    <scope>NUCLEOTIDE SEQUENCE</scope>
    <source>
        <strain evidence="3">D49</strain>
    </source>
</reference>
<dbReference type="GO" id="GO:0016616">
    <property type="term" value="F:oxidoreductase activity, acting on the CH-OH group of donors, NAD or NADP as acceptor"/>
    <property type="evidence" value="ECO:0007669"/>
    <property type="project" value="TreeGrafter"/>
</dbReference>
<keyword evidence="4" id="KW-1185">Reference proteome</keyword>